<dbReference type="GO" id="GO:0009246">
    <property type="term" value="P:enterobacterial common antigen biosynthetic process"/>
    <property type="evidence" value="ECO:0007669"/>
    <property type="project" value="TreeGrafter"/>
</dbReference>
<evidence type="ECO:0000313" key="11">
    <source>
        <dbReference type="Proteomes" id="UP000253562"/>
    </source>
</evidence>
<dbReference type="InterPro" id="IPR002656">
    <property type="entry name" value="Acyl_transf_3_dom"/>
</dbReference>
<evidence type="ECO:0000256" key="8">
    <source>
        <dbReference type="SAM" id="Phobius"/>
    </source>
</evidence>
<feature type="transmembrane region" description="Helical" evidence="8">
    <location>
        <begin position="341"/>
        <end position="362"/>
    </location>
</feature>
<reference evidence="10 11" key="1">
    <citation type="submission" date="2018-07" db="EMBL/GenBank/DDBJ databases">
        <title>Comparative genomes isolates from brazilian mangrove.</title>
        <authorList>
            <person name="De Araujo J.E."/>
            <person name="Taketani R.G."/>
            <person name="Silva M.C.P."/>
            <person name="Lourenco M.V."/>
            <person name="Oliveira V.M."/>
            <person name="Andreote F.D."/>
        </authorList>
    </citation>
    <scope>NUCLEOTIDE SEQUENCE [LARGE SCALE GENOMIC DNA]</scope>
    <source>
        <strain evidence="10 11">HEX PRIS-MGV</strain>
    </source>
</reference>
<keyword evidence="5 8" id="KW-1133">Transmembrane helix</keyword>
<dbReference type="GO" id="GO:0005886">
    <property type="term" value="C:plasma membrane"/>
    <property type="evidence" value="ECO:0007669"/>
    <property type="project" value="UniProtKB-SubCell"/>
</dbReference>
<gene>
    <name evidence="10" type="ORF">DTL42_09120</name>
</gene>
<dbReference type="OrthoDB" id="9810469at2"/>
<proteinExistence type="inferred from homology"/>
<evidence type="ECO:0000256" key="5">
    <source>
        <dbReference type="ARBA" id="ARBA00022989"/>
    </source>
</evidence>
<evidence type="ECO:0000256" key="2">
    <source>
        <dbReference type="ARBA" id="ARBA00007400"/>
    </source>
</evidence>
<dbReference type="AlphaFoldDB" id="A0A368KTJ9"/>
<evidence type="ECO:0000256" key="1">
    <source>
        <dbReference type="ARBA" id="ARBA00004651"/>
    </source>
</evidence>
<dbReference type="Pfam" id="PF01757">
    <property type="entry name" value="Acyl_transf_3"/>
    <property type="match status" value="1"/>
</dbReference>
<feature type="transmembrane region" description="Helical" evidence="8">
    <location>
        <begin position="305"/>
        <end position="329"/>
    </location>
</feature>
<dbReference type="EMBL" id="QPEX01000011">
    <property type="protein sequence ID" value="RCS52965.1"/>
    <property type="molecule type" value="Genomic_DNA"/>
</dbReference>
<feature type="transmembrane region" description="Helical" evidence="8">
    <location>
        <begin position="206"/>
        <end position="222"/>
    </location>
</feature>
<keyword evidence="4 8" id="KW-0812">Transmembrane</keyword>
<name>A0A368KTJ9_9BACT</name>
<evidence type="ECO:0000256" key="6">
    <source>
        <dbReference type="ARBA" id="ARBA00023136"/>
    </source>
</evidence>
<keyword evidence="6 8" id="KW-0472">Membrane</keyword>
<dbReference type="PANTHER" id="PTHR40074:SF2">
    <property type="entry name" value="O-ACETYLTRANSFERASE WECH"/>
    <property type="match status" value="1"/>
</dbReference>
<keyword evidence="3" id="KW-1003">Cell membrane</keyword>
<dbReference type="GO" id="GO:0016413">
    <property type="term" value="F:O-acetyltransferase activity"/>
    <property type="evidence" value="ECO:0007669"/>
    <property type="project" value="TreeGrafter"/>
</dbReference>
<feature type="compositionally biased region" description="Polar residues" evidence="7">
    <location>
        <begin position="10"/>
        <end position="22"/>
    </location>
</feature>
<evidence type="ECO:0000313" key="10">
    <source>
        <dbReference type="EMBL" id="RCS52965.1"/>
    </source>
</evidence>
<feature type="region of interest" description="Disordered" evidence="7">
    <location>
        <begin position="1"/>
        <end position="22"/>
    </location>
</feature>
<feature type="transmembrane region" description="Helical" evidence="8">
    <location>
        <begin position="265"/>
        <end position="284"/>
    </location>
</feature>
<feature type="transmembrane region" description="Helical" evidence="8">
    <location>
        <begin position="229"/>
        <end position="253"/>
    </location>
</feature>
<evidence type="ECO:0000256" key="3">
    <source>
        <dbReference type="ARBA" id="ARBA00022475"/>
    </source>
</evidence>
<dbReference type="RefSeq" id="WP_114368389.1">
    <property type="nucleotide sequence ID" value="NZ_QPEX01000011.1"/>
</dbReference>
<feature type="domain" description="Acyltransferase 3" evidence="9">
    <location>
        <begin position="31"/>
        <end position="357"/>
    </location>
</feature>
<dbReference type="PANTHER" id="PTHR40074">
    <property type="entry name" value="O-ACETYLTRANSFERASE WECH"/>
    <property type="match status" value="1"/>
</dbReference>
<organism evidence="10 11">
    <name type="scientific">Bremerella cremea</name>
    <dbReference type="NCBI Taxonomy" id="1031537"/>
    <lineage>
        <taxon>Bacteria</taxon>
        <taxon>Pseudomonadati</taxon>
        <taxon>Planctomycetota</taxon>
        <taxon>Planctomycetia</taxon>
        <taxon>Pirellulales</taxon>
        <taxon>Pirellulaceae</taxon>
        <taxon>Bremerella</taxon>
    </lineage>
</organism>
<sequence>MITEDHASLDSASQAAAEQQRPASPSRSREVWVDVIRVFAVFCVIVLHVAGPLLYEYNELPRTDWLIANLYDSCVRMCVPLFFMISGYLLLQKDEPLLVFFAKRCQKVVIPLVAWTVFYVLWNVAVEKQPFPDGRSLAGLLISPAYFHLWFLYALLGVYLCVPFLRAIVHSTHRYLVAYFVVLWLVAVVAIPFWELVTASQSEIDLSVVSGYAGYFMLGYLLGCQRTTILHAVMGAIGYGCSVGVTFAGTWYLTASQEGEFAGYFFENFSANVVVMSASAFVLLKFVGQHSTILIKPKAIQILDVLSGAIFGVFLIHLAVLLALHHGYLGVTLTGSSGNPVYAIPLTSIVIGCLSFLAVMGLRRMPILKRIVP</sequence>
<comment type="similarity">
    <text evidence="2">Belongs to the acyltransferase 3 family.</text>
</comment>
<dbReference type="Proteomes" id="UP000253562">
    <property type="component" value="Unassembled WGS sequence"/>
</dbReference>
<feature type="transmembrane region" description="Helical" evidence="8">
    <location>
        <begin position="70"/>
        <end position="91"/>
    </location>
</feature>
<feature type="transmembrane region" description="Helical" evidence="8">
    <location>
        <begin position="145"/>
        <end position="169"/>
    </location>
</feature>
<feature type="transmembrane region" description="Helical" evidence="8">
    <location>
        <begin position="107"/>
        <end position="125"/>
    </location>
</feature>
<feature type="transmembrane region" description="Helical" evidence="8">
    <location>
        <begin position="31"/>
        <end position="50"/>
    </location>
</feature>
<evidence type="ECO:0000259" key="9">
    <source>
        <dbReference type="Pfam" id="PF01757"/>
    </source>
</evidence>
<feature type="transmembrane region" description="Helical" evidence="8">
    <location>
        <begin position="176"/>
        <end position="194"/>
    </location>
</feature>
<accession>A0A368KTJ9</accession>
<comment type="subcellular location">
    <subcellularLocation>
        <location evidence="1">Cell membrane</location>
        <topology evidence="1">Multi-pass membrane protein</topology>
    </subcellularLocation>
</comment>
<evidence type="ECO:0000256" key="4">
    <source>
        <dbReference type="ARBA" id="ARBA00022692"/>
    </source>
</evidence>
<comment type="caution">
    <text evidence="10">The sequence shown here is derived from an EMBL/GenBank/DDBJ whole genome shotgun (WGS) entry which is preliminary data.</text>
</comment>
<protein>
    <recommendedName>
        <fullName evidence="9">Acyltransferase 3 domain-containing protein</fullName>
    </recommendedName>
</protein>
<evidence type="ECO:0000256" key="7">
    <source>
        <dbReference type="SAM" id="MobiDB-lite"/>
    </source>
</evidence>